<reference evidence="3" key="1">
    <citation type="submission" date="2021-08" db="EMBL/GenBank/DDBJ databases">
        <title>Hoeflea bacterium WL0058 sp. nov., isolated from the sediment.</title>
        <authorList>
            <person name="Wang L."/>
            <person name="Zhang D."/>
        </authorList>
    </citation>
    <scope>NUCLEOTIDE SEQUENCE</scope>
    <source>
        <strain evidence="3">WL0058</strain>
    </source>
</reference>
<dbReference type="SMART" id="SM00060">
    <property type="entry name" value="FN3"/>
    <property type="match status" value="2"/>
</dbReference>
<dbReference type="PROSITE" id="PS50853">
    <property type="entry name" value="FN3"/>
    <property type="match status" value="1"/>
</dbReference>
<evidence type="ECO:0000256" key="1">
    <source>
        <dbReference type="SAM" id="MobiDB-lite"/>
    </source>
</evidence>
<dbReference type="InterPro" id="IPR036116">
    <property type="entry name" value="FN3_sf"/>
</dbReference>
<dbReference type="InterPro" id="IPR003961">
    <property type="entry name" value="FN3_dom"/>
</dbReference>
<feature type="region of interest" description="Disordered" evidence="1">
    <location>
        <begin position="466"/>
        <end position="491"/>
    </location>
</feature>
<sequence length="686" mass="74634">MPGAITAIATIAASVATTTAAANAIFWGVTIAAYTGISVGISYVSSILTRPQEPRPEDVQQSTRQNTAARVRHYGRVKTSGPWLFAATKQGGFHKIIAISHGEIDGIEQYWIDDNQVTLDDSEFVQSDPYFTSYGGSRCSIITRLGASTDEPFTPPFDAFTEDHRGEGIAMLYSVQLPVGEEDYAEIFPNGINTLFRVVLRGAKIKNPTTGATAWDDNGASVIRDYLISAEGMRLPESALTTSLAQLGWEKAFERCAEAVSLKAGGTEERYRLWGSYSLQERPADVIGRMLACTDGRIVPTADGGVTLKIGTWTEPDVTLDEDSIIDVIELTRGLDIEQRPNTIRATFLDPDADYATGDADPWEDEDDIVARGIEVDDVTYPMAPSHGQCRRLMKKRWYRRNPEWAGRFAANMRGLALIGEDLVRIRLEAFGIDHVFEIQDLEFNFGEGGILLGVVLDVISLPEESEAWSPATEEGDKPETTDIDEDTTVPEPTGFVVTIKRISANLPYALIGFDAPPAESVSVEAQYKRTAVSQWIPISVSSGATEAESPNLSDETEYEFQVRHITARNRPSDWTDSITITSTTDEAAPDPVSSVAATPGVGEVALQWTTPGNDNFSRTVIRRNTTNDEGGSEEVTASPVYGPVSTVMDLVEEELDAGTYYYWIYAANAAGVESTAVATGAVVVV</sequence>
<dbReference type="EMBL" id="JAICBX010000006">
    <property type="protein sequence ID" value="MBW8640378.1"/>
    <property type="molecule type" value="Genomic_DNA"/>
</dbReference>
<dbReference type="InterPro" id="IPR013783">
    <property type="entry name" value="Ig-like_fold"/>
</dbReference>
<dbReference type="AlphaFoldDB" id="A0AAE2ZTX4"/>
<dbReference type="Proteomes" id="UP001196509">
    <property type="component" value="Unassembled WGS sequence"/>
</dbReference>
<evidence type="ECO:0000313" key="3">
    <source>
        <dbReference type="EMBL" id="MBW8640378.1"/>
    </source>
</evidence>
<gene>
    <name evidence="3" type="ORF">K1W69_24515</name>
</gene>
<proteinExistence type="predicted"/>
<feature type="domain" description="Fibronectin type-III" evidence="2">
    <location>
        <begin position="490"/>
        <end position="588"/>
    </location>
</feature>
<dbReference type="Gene3D" id="2.60.40.10">
    <property type="entry name" value="Immunoglobulins"/>
    <property type="match status" value="2"/>
</dbReference>
<evidence type="ECO:0000259" key="2">
    <source>
        <dbReference type="PROSITE" id="PS50853"/>
    </source>
</evidence>
<dbReference type="Pfam" id="PF13550">
    <property type="entry name" value="Phage-tail_3"/>
    <property type="match status" value="1"/>
</dbReference>
<name>A0AAE2ZTX4_9HYPH</name>
<evidence type="ECO:0000313" key="4">
    <source>
        <dbReference type="Proteomes" id="UP001196509"/>
    </source>
</evidence>
<protein>
    <submittedName>
        <fullName evidence="3">Phage tail protein</fullName>
    </submittedName>
</protein>
<keyword evidence="4" id="KW-1185">Reference proteome</keyword>
<organism evidence="3 4">
    <name type="scientific">Flavimaribacter sediminis</name>
    <dbReference type="NCBI Taxonomy" id="2865987"/>
    <lineage>
        <taxon>Bacteria</taxon>
        <taxon>Pseudomonadati</taxon>
        <taxon>Pseudomonadota</taxon>
        <taxon>Alphaproteobacteria</taxon>
        <taxon>Hyphomicrobiales</taxon>
        <taxon>Rhizobiaceae</taxon>
        <taxon>Flavimaribacter</taxon>
    </lineage>
</organism>
<comment type="caution">
    <text evidence="3">The sequence shown here is derived from an EMBL/GenBank/DDBJ whole genome shotgun (WGS) entry which is preliminary data.</text>
</comment>
<dbReference type="InterPro" id="IPR032876">
    <property type="entry name" value="J_dom"/>
</dbReference>
<dbReference type="RefSeq" id="WP_220231109.1">
    <property type="nucleotide sequence ID" value="NZ_JAICBX010000006.1"/>
</dbReference>
<dbReference type="SUPFAM" id="SSF49265">
    <property type="entry name" value="Fibronectin type III"/>
    <property type="match status" value="1"/>
</dbReference>
<accession>A0AAE2ZTX4</accession>